<dbReference type="AlphaFoldDB" id="A0A6P8YVK6"/>
<keyword evidence="1" id="KW-0472">Membrane</keyword>
<keyword evidence="1" id="KW-1133">Transmembrane helix</keyword>
<dbReference type="Proteomes" id="UP000515158">
    <property type="component" value="Unplaced"/>
</dbReference>
<feature type="transmembrane region" description="Helical" evidence="1">
    <location>
        <begin position="44"/>
        <end position="62"/>
    </location>
</feature>
<protein>
    <submittedName>
        <fullName evidence="3">Uncharacterized protein LOC117645455</fullName>
    </submittedName>
</protein>
<keyword evidence="1" id="KW-0812">Transmembrane</keyword>
<feature type="transmembrane region" description="Helical" evidence="1">
    <location>
        <begin position="82"/>
        <end position="104"/>
    </location>
</feature>
<evidence type="ECO:0000256" key="1">
    <source>
        <dbReference type="SAM" id="Phobius"/>
    </source>
</evidence>
<dbReference type="KEGG" id="tpal:117645455"/>
<keyword evidence="2" id="KW-1185">Reference proteome</keyword>
<organism evidence="3">
    <name type="scientific">Thrips palmi</name>
    <name type="common">Melon thrips</name>
    <dbReference type="NCBI Taxonomy" id="161013"/>
    <lineage>
        <taxon>Eukaryota</taxon>
        <taxon>Metazoa</taxon>
        <taxon>Ecdysozoa</taxon>
        <taxon>Arthropoda</taxon>
        <taxon>Hexapoda</taxon>
        <taxon>Insecta</taxon>
        <taxon>Pterygota</taxon>
        <taxon>Neoptera</taxon>
        <taxon>Paraneoptera</taxon>
        <taxon>Thysanoptera</taxon>
        <taxon>Terebrantia</taxon>
        <taxon>Thripoidea</taxon>
        <taxon>Thripidae</taxon>
        <taxon>Thrips</taxon>
    </lineage>
</organism>
<dbReference type="GeneID" id="117645455"/>
<proteinExistence type="predicted"/>
<dbReference type="RefSeq" id="XP_034241555.1">
    <property type="nucleotide sequence ID" value="XM_034385664.1"/>
</dbReference>
<dbReference type="InParanoid" id="A0A6P8YVK6"/>
<evidence type="ECO:0000313" key="3">
    <source>
        <dbReference type="RefSeq" id="XP_034241555.1"/>
    </source>
</evidence>
<evidence type="ECO:0000313" key="2">
    <source>
        <dbReference type="Proteomes" id="UP000515158"/>
    </source>
</evidence>
<accession>A0A6P8YVK6</accession>
<reference evidence="3" key="1">
    <citation type="submission" date="2025-08" db="UniProtKB">
        <authorList>
            <consortium name="RefSeq"/>
        </authorList>
    </citation>
    <scope>IDENTIFICATION</scope>
    <source>
        <tissue evidence="3">Total insect</tissue>
    </source>
</reference>
<name>A0A6P8YVK6_THRPL</name>
<gene>
    <name evidence="3" type="primary">LOC117645455</name>
</gene>
<sequence length="253" mass="27759">MASPGDGWPWAALCSLQWRLVLLLLLVGGHCCAAGWPPRPSRSWTRYCVFLLILAAAFRGWAVQTSLREMFTFEGGGSFMHSVVFVDILVKNLIVTALQAMLILRRFELAALVQCLVKYTLWCPPSARSWRGMTLVPAAFFASSLSLHLLCAASFQEQSNNSVTVVRTILNVASLYLTDLVPSLMAMLAESAYAAVIATCVFCGEDNANAVWDQVRSLARRAGAMSPQEDALAALQLRALRTRLQVGDERCTL</sequence>
<feature type="transmembrane region" description="Helical" evidence="1">
    <location>
        <begin position="20"/>
        <end position="37"/>
    </location>
</feature>